<feature type="transmembrane region" description="Helical" evidence="1">
    <location>
        <begin position="110"/>
        <end position="130"/>
    </location>
</feature>
<evidence type="ECO:0000313" key="3">
    <source>
        <dbReference type="Proteomes" id="UP000469194"/>
    </source>
</evidence>
<keyword evidence="1" id="KW-0472">Membrane</keyword>
<proteinExistence type="predicted"/>
<evidence type="ECO:0000313" key="2">
    <source>
        <dbReference type="EMBL" id="NEG88416.1"/>
    </source>
</evidence>
<dbReference type="AlphaFoldDB" id="A0A6N9Z1Q0"/>
<dbReference type="Proteomes" id="UP000469194">
    <property type="component" value="Unassembled WGS sequence"/>
</dbReference>
<evidence type="ECO:0000256" key="1">
    <source>
        <dbReference type="SAM" id="Phobius"/>
    </source>
</evidence>
<feature type="transmembrane region" description="Helical" evidence="1">
    <location>
        <begin position="162"/>
        <end position="189"/>
    </location>
</feature>
<organism evidence="2 3">
    <name type="scientific">Bifidobacterium aerophilum</name>
    <dbReference type="NCBI Taxonomy" id="1798155"/>
    <lineage>
        <taxon>Bacteria</taxon>
        <taxon>Bacillati</taxon>
        <taxon>Actinomycetota</taxon>
        <taxon>Actinomycetes</taxon>
        <taxon>Bifidobacteriales</taxon>
        <taxon>Bifidobacteriaceae</taxon>
        <taxon>Bifidobacterium</taxon>
    </lineage>
</organism>
<feature type="transmembrane region" description="Helical" evidence="1">
    <location>
        <begin position="195"/>
        <end position="217"/>
    </location>
</feature>
<comment type="caution">
    <text evidence="2">The sequence shown here is derived from an EMBL/GenBank/DDBJ whole genome shotgun (WGS) entry which is preliminary data.</text>
</comment>
<dbReference type="RefSeq" id="WP_163228682.1">
    <property type="nucleotide sequence ID" value="NZ_WHZW01000001.1"/>
</dbReference>
<keyword evidence="3" id="KW-1185">Reference proteome</keyword>
<feature type="transmembrane region" description="Helical" evidence="1">
    <location>
        <begin position="21"/>
        <end position="52"/>
    </location>
</feature>
<keyword evidence="1" id="KW-1133">Transmembrane helix</keyword>
<reference evidence="2 3" key="1">
    <citation type="submission" date="2019-10" db="EMBL/GenBank/DDBJ databases">
        <title>Bifidobacterium from non-human primates.</title>
        <authorList>
            <person name="Modesto M."/>
        </authorList>
    </citation>
    <scope>NUCLEOTIDE SEQUENCE [LARGE SCALE GENOMIC DNA]</scope>
    <source>
        <strain evidence="2 3">TRE17</strain>
    </source>
</reference>
<keyword evidence="1" id="KW-0812">Transmembrane</keyword>
<sequence>MVTQSASANRQPKPDFLLDRAGGVAVVIARIAAVVLAFFAVIQLVITVLFMVDGHAFAPDATSDYAVSMDAGIGTAIITGHFLDSDIRLVDWTTDVVNAPAVVLVSLERTVIFVLLALVFGELAALLANLRDWLRERARYADTDSGTPSPFRTVPIERLDRVGWYLIAAPVSALAVSGICALLGCAVSVTGGASTAVLIMLGVLSFMFARVFGYGAALQNDVDGLL</sequence>
<protein>
    <recommendedName>
        <fullName evidence="4">DUF2975 domain-containing protein</fullName>
    </recommendedName>
</protein>
<evidence type="ECO:0008006" key="4">
    <source>
        <dbReference type="Google" id="ProtNLM"/>
    </source>
</evidence>
<dbReference type="EMBL" id="WHZW01000001">
    <property type="protein sequence ID" value="NEG88416.1"/>
    <property type="molecule type" value="Genomic_DNA"/>
</dbReference>
<name>A0A6N9Z1Q0_9BIFI</name>
<gene>
    <name evidence="2" type="ORF">GFD25_00045</name>
</gene>
<accession>A0A6N9Z1Q0</accession>